<organism evidence="11 12">
    <name type="scientific">Microcystis aeruginosa Ma_QC_Ch_20071001_S25D</name>
    <dbReference type="NCBI Taxonomy" id="2486250"/>
    <lineage>
        <taxon>Bacteria</taxon>
        <taxon>Bacillati</taxon>
        <taxon>Cyanobacteriota</taxon>
        <taxon>Cyanophyceae</taxon>
        <taxon>Oscillatoriophycideae</taxon>
        <taxon>Chroococcales</taxon>
        <taxon>Microcystaceae</taxon>
        <taxon>Microcystis</taxon>
    </lineage>
</organism>
<dbReference type="InterPro" id="IPR003691">
    <property type="entry name" value="FluC"/>
</dbReference>
<keyword evidence="6 10" id="KW-0407">Ion channel</keyword>
<comment type="activity regulation">
    <text evidence="10">Na(+) is not transported, but it plays an essential structural role and its presence is essential for fluoride channel function.</text>
</comment>
<evidence type="ECO:0000256" key="7">
    <source>
        <dbReference type="ARBA" id="ARBA00035120"/>
    </source>
</evidence>
<evidence type="ECO:0000256" key="10">
    <source>
        <dbReference type="HAMAP-Rule" id="MF_00454"/>
    </source>
</evidence>
<comment type="catalytic activity">
    <reaction evidence="8">
        <text>fluoride(in) = fluoride(out)</text>
        <dbReference type="Rhea" id="RHEA:76159"/>
        <dbReference type="ChEBI" id="CHEBI:17051"/>
    </reaction>
    <physiologicalReaction direction="left-to-right" evidence="8">
        <dbReference type="Rhea" id="RHEA:76160"/>
    </physiologicalReaction>
</comment>
<evidence type="ECO:0000256" key="9">
    <source>
        <dbReference type="ARBA" id="ARBA00049940"/>
    </source>
</evidence>
<sequence length="137" mass="15219">MSDLNDVFAIVAGAVPGALSRYHITEWTKAKFGLRFPYGTFIINLTGCLAIGFFFAILPSFPFYSHELDLMVRTGFLGAYTTFSTYSLDILILWRNQQNFPSLFFAVASIIFGLIAVRIGAAIAEVFPVEFSNLLTI</sequence>
<dbReference type="PANTHER" id="PTHR28259:SF1">
    <property type="entry name" value="FLUORIDE EXPORT PROTEIN 1-RELATED"/>
    <property type="match status" value="1"/>
</dbReference>
<reference evidence="11 12" key="1">
    <citation type="submission" date="2019-01" db="EMBL/GenBank/DDBJ databases">
        <title>Coherence of Microcystis species and biogeography revealed through population genomics.</title>
        <authorList>
            <person name="Perez-Carrascal O.M."/>
            <person name="Terrat Y."/>
            <person name="Giani A."/>
            <person name="Fortin N."/>
            <person name="Tromas N."/>
            <person name="Shapiro B.J."/>
        </authorList>
    </citation>
    <scope>NUCLEOTIDE SEQUENCE [LARGE SCALE GENOMIC DNA]</scope>
    <source>
        <strain evidence="11">Ma_QC_Ch_20071001_S25D</strain>
    </source>
</reference>
<keyword evidence="3 10" id="KW-0812">Transmembrane</keyword>
<keyword evidence="10" id="KW-0915">Sodium</keyword>
<dbReference type="GO" id="GO:0005886">
    <property type="term" value="C:plasma membrane"/>
    <property type="evidence" value="ECO:0007669"/>
    <property type="project" value="UniProtKB-SubCell"/>
</dbReference>
<dbReference type="GO" id="GO:0140114">
    <property type="term" value="P:cellular detoxification of fluoride"/>
    <property type="evidence" value="ECO:0007669"/>
    <property type="project" value="UniProtKB-UniRule"/>
</dbReference>
<keyword evidence="10" id="KW-0479">Metal-binding</keyword>
<evidence type="ECO:0000256" key="3">
    <source>
        <dbReference type="ARBA" id="ARBA00022692"/>
    </source>
</evidence>
<dbReference type="AlphaFoldDB" id="A0A552FWP6"/>
<evidence type="ECO:0000256" key="5">
    <source>
        <dbReference type="ARBA" id="ARBA00023136"/>
    </source>
</evidence>
<feature type="transmembrane region" description="Helical" evidence="10">
    <location>
        <begin position="36"/>
        <end position="58"/>
    </location>
</feature>
<evidence type="ECO:0000256" key="8">
    <source>
        <dbReference type="ARBA" id="ARBA00035585"/>
    </source>
</evidence>
<feature type="transmembrane region" description="Helical" evidence="10">
    <location>
        <begin position="103"/>
        <end position="124"/>
    </location>
</feature>
<proteinExistence type="inferred from homology"/>
<dbReference type="GO" id="GO:0062054">
    <property type="term" value="F:fluoride channel activity"/>
    <property type="evidence" value="ECO:0007669"/>
    <property type="project" value="UniProtKB-UniRule"/>
</dbReference>
<accession>A0A552FWP6</accession>
<feature type="binding site" evidence="10">
    <location>
        <position position="81"/>
    </location>
    <ligand>
        <name>Na(+)</name>
        <dbReference type="ChEBI" id="CHEBI:29101"/>
        <note>structural</note>
    </ligand>
</feature>
<keyword evidence="5 10" id="KW-0472">Membrane</keyword>
<name>A0A552FWP6_MICAE</name>
<evidence type="ECO:0000313" key="11">
    <source>
        <dbReference type="EMBL" id="TRU51143.1"/>
    </source>
</evidence>
<dbReference type="HAMAP" id="MF_00454">
    <property type="entry name" value="FluC"/>
    <property type="match status" value="1"/>
</dbReference>
<dbReference type="GO" id="GO:0046872">
    <property type="term" value="F:metal ion binding"/>
    <property type="evidence" value="ECO:0007669"/>
    <property type="project" value="UniProtKB-KW"/>
</dbReference>
<dbReference type="Pfam" id="PF02537">
    <property type="entry name" value="CRCB"/>
    <property type="match status" value="1"/>
</dbReference>
<evidence type="ECO:0000256" key="6">
    <source>
        <dbReference type="ARBA" id="ARBA00023303"/>
    </source>
</evidence>
<dbReference type="EMBL" id="SFBE01000139">
    <property type="protein sequence ID" value="TRU51143.1"/>
    <property type="molecule type" value="Genomic_DNA"/>
</dbReference>
<dbReference type="PANTHER" id="PTHR28259">
    <property type="entry name" value="FLUORIDE EXPORT PROTEIN 1-RELATED"/>
    <property type="match status" value="1"/>
</dbReference>
<protein>
    <recommendedName>
        <fullName evidence="10">Fluoride-specific ion channel FluC</fullName>
    </recommendedName>
</protein>
<keyword evidence="4 10" id="KW-1133">Transmembrane helix</keyword>
<comment type="caution">
    <text evidence="11">The sequence shown here is derived from an EMBL/GenBank/DDBJ whole genome shotgun (WGS) entry which is preliminary data.</text>
</comment>
<evidence type="ECO:0000256" key="2">
    <source>
        <dbReference type="ARBA" id="ARBA00022475"/>
    </source>
</evidence>
<feature type="binding site" evidence="10">
    <location>
        <position position="78"/>
    </location>
    <ligand>
        <name>Na(+)</name>
        <dbReference type="ChEBI" id="CHEBI:29101"/>
        <note>structural</note>
    </ligand>
</feature>
<feature type="transmembrane region" description="Helical" evidence="10">
    <location>
        <begin position="70"/>
        <end position="91"/>
    </location>
</feature>
<keyword evidence="10" id="KW-0406">Ion transport</keyword>
<evidence type="ECO:0000313" key="12">
    <source>
        <dbReference type="Proteomes" id="UP000316958"/>
    </source>
</evidence>
<dbReference type="Proteomes" id="UP000316958">
    <property type="component" value="Unassembled WGS sequence"/>
</dbReference>
<dbReference type="NCBIfam" id="TIGR00494">
    <property type="entry name" value="crcB"/>
    <property type="match status" value="1"/>
</dbReference>
<comment type="function">
    <text evidence="9 10">Fluoride-specific ion channel. Important for reducing fluoride concentration in the cell, thus reducing its toxicity.</text>
</comment>
<evidence type="ECO:0000256" key="1">
    <source>
        <dbReference type="ARBA" id="ARBA00004651"/>
    </source>
</evidence>
<comment type="similarity">
    <text evidence="7 10">Belongs to the fluoride channel Fluc/FEX (TC 1.A.43) family.</text>
</comment>
<comment type="subcellular location">
    <subcellularLocation>
        <location evidence="1 10">Cell membrane</location>
        <topology evidence="1 10">Multi-pass membrane protein</topology>
    </subcellularLocation>
</comment>
<keyword evidence="2 10" id="KW-1003">Cell membrane</keyword>
<evidence type="ECO:0000256" key="4">
    <source>
        <dbReference type="ARBA" id="ARBA00022989"/>
    </source>
</evidence>
<gene>
    <name evidence="10 11" type="primary">crcB</name>
    <name evidence="10" type="synonym">fluC</name>
    <name evidence="11" type="ORF">EWV57_08320</name>
</gene>
<keyword evidence="10" id="KW-0813">Transport</keyword>